<dbReference type="GO" id="GO:0005886">
    <property type="term" value="C:plasma membrane"/>
    <property type="evidence" value="ECO:0007669"/>
    <property type="project" value="TreeGrafter"/>
</dbReference>
<feature type="transmembrane region" description="Helical" evidence="1">
    <location>
        <begin position="250"/>
        <end position="272"/>
    </location>
</feature>
<dbReference type="Proteomes" id="UP000306985">
    <property type="component" value="Unassembled WGS sequence"/>
</dbReference>
<name>A0A4U6QJZ5_9ACTN</name>
<dbReference type="GO" id="GO:0015209">
    <property type="term" value="F:cytosine transmembrane transporter activity"/>
    <property type="evidence" value="ECO:0007669"/>
    <property type="project" value="InterPro"/>
</dbReference>
<dbReference type="PANTHER" id="PTHR30569:SF0">
    <property type="entry name" value="CYTOSINE PERMEASE"/>
    <property type="match status" value="1"/>
</dbReference>
<dbReference type="OrthoDB" id="9056232at2"/>
<evidence type="ECO:0000313" key="2">
    <source>
        <dbReference type="EMBL" id="TKV60764.1"/>
    </source>
</evidence>
<feature type="transmembrane region" description="Helical" evidence="1">
    <location>
        <begin position="37"/>
        <end position="58"/>
    </location>
</feature>
<sequence length="461" mass="49117">MSETTTPPETRSSDGSDTATHAIADADRAGRGSLTMAWWGVCSALFYIFLAATLAIAYGTVNTIIAIVLTIVSYGVVNGVLARSAIKTGLSVSLFSRVLFGRVGALVATAIFFLTAIYYAVFEGSVIAVAASQVVGGLSYGWACVLVVVLAVPMVFGSVQKFLDKLNGVLLPFYVLGLIAAVVATVATYGYSNAWLTYQPAGGAPGTGWFSAYVAYMGVWVLMMFTMDFARFGKRSDVDYHARFNFGIPFYVMTFGVNGLVGIFLVTSGAVASVSETAVVDQLITVLGGVWALLFVWVTQTRINTANFYLATVNMQAFFDKLGIRLTKAVWAVVVGVVALVMMRATDVFSYILTALNYQGIFVTAWVGIAVVHILSPVYRRMFGDQVRYHFDQVPAFNPAGLIAWFGAAITGLAMTISGVGAAWAPVATVLISAGLYAALQRVARPSWYATGVPSAPAVTR</sequence>
<keyword evidence="1" id="KW-0812">Transmembrane</keyword>
<feature type="transmembrane region" description="Helical" evidence="1">
    <location>
        <begin position="329"/>
        <end position="352"/>
    </location>
</feature>
<feature type="transmembrane region" description="Helical" evidence="1">
    <location>
        <begin position="171"/>
        <end position="190"/>
    </location>
</feature>
<feature type="transmembrane region" description="Helical" evidence="1">
    <location>
        <begin position="396"/>
        <end position="417"/>
    </location>
</feature>
<feature type="transmembrane region" description="Helical" evidence="1">
    <location>
        <begin position="358"/>
        <end position="375"/>
    </location>
</feature>
<feature type="transmembrane region" description="Helical" evidence="1">
    <location>
        <begin position="423"/>
        <end position="440"/>
    </location>
</feature>
<accession>A0A4U6QJZ5</accession>
<protein>
    <submittedName>
        <fullName evidence="2">Allantoin permease</fullName>
    </submittedName>
</protein>
<gene>
    <name evidence="2" type="ORF">FDO65_03550</name>
</gene>
<organism evidence="2 3">
    <name type="scientific">Nakamurella flava</name>
    <dbReference type="NCBI Taxonomy" id="2576308"/>
    <lineage>
        <taxon>Bacteria</taxon>
        <taxon>Bacillati</taxon>
        <taxon>Actinomycetota</taxon>
        <taxon>Actinomycetes</taxon>
        <taxon>Nakamurellales</taxon>
        <taxon>Nakamurellaceae</taxon>
        <taxon>Nakamurella</taxon>
    </lineage>
</organism>
<feature type="transmembrane region" description="Helical" evidence="1">
    <location>
        <begin position="278"/>
        <end position="298"/>
    </location>
</feature>
<feature type="transmembrane region" description="Helical" evidence="1">
    <location>
        <begin position="64"/>
        <end position="86"/>
    </location>
</feature>
<comment type="caution">
    <text evidence="2">The sequence shown here is derived from an EMBL/GenBank/DDBJ whole genome shotgun (WGS) entry which is preliminary data.</text>
</comment>
<evidence type="ECO:0000256" key="1">
    <source>
        <dbReference type="SAM" id="Phobius"/>
    </source>
</evidence>
<dbReference type="RefSeq" id="WP_137448067.1">
    <property type="nucleotide sequence ID" value="NZ_SZZH01000001.1"/>
</dbReference>
<dbReference type="PANTHER" id="PTHR30569">
    <property type="entry name" value="CYTOSINE TRANSPORTER CODB"/>
    <property type="match status" value="1"/>
</dbReference>
<evidence type="ECO:0000313" key="3">
    <source>
        <dbReference type="Proteomes" id="UP000306985"/>
    </source>
</evidence>
<reference evidence="2 3" key="1">
    <citation type="submission" date="2019-05" db="EMBL/GenBank/DDBJ databases">
        <title>Nakamurella sp. N5BH11, whole genome shotgun sequence.</title>
        <authorList>
            <person name="Tuo L."/>
        </authorList>
    </citation>
    <scope>NUCLEOTIDE SEQUENCE [LARGE SCALE GENOMIC DNA]</scope>
    <source>
        <strain evidence="2 3">N5BH11</strain>
    </source>
</reference>
<keyword evidence="1" id="KW-1133">Transmembrane helix</keyword>
<proteinExistence type="predicted"/>
<keyword evidence="3" id="KW-1185">Reference proteome</keyword>
<dbReference type="Gene3D" id="1.10.4160.10">
    <property type="entry name" value="Hydantoin permease"/>
    <property type="match status" value="1"/>
</dbReference>
<keyword evidence="1" id="KW-0472">Membrane</keyword>
<feature type="transmembrane region" description="Helical" evidence="1">
    <location>
        <begin position="140"/>
        <end position="159"/>
    </location>
</feature>
<feature type="transmembrane region" description="Helical" evidence="1">
    <location>
        <begin position="210"/>
        <end position="230"/>
    </location>
</feature>
<feature type="transmembrane region" description="Helical" evidence="1">
    <location>
        <begin position="98"/>
        <end position="120"/>
    </location>
</feature>
<dbReference type="InterPro" id="IPR030191">
    <property type="entry name" value="CodB"/>
</dbReference>
<dbReference type="AlphaFoldDB" id="A0A4U6QJZ5"/>
<dbReference type="EMBL" id="SZZH01000001">
    <property type="protein sequence ID" value="TKV60764.1"/>
    <property type="molecule type" value="Genomic_DNA"/>
</dbReference>